<sequence length="61" mass="6741">MQARRNRRIRYESYTPSPSVASSRSDSTSCVLFSVKTETEQKPIVISSDEESVASLGQLAC</sequence>
<dbReference type="EMBL" id="PPTA01000026">
    <property type="protein sequence ID" value="TFA97847.1"/>
    <property type="molecule type" value="Genomic_DNA"/>
</dbReference>
<feature type="region of interest" description="Disordered" evidence="1">
    <location>
        <begin position="1"/>
        <end position="26"/>
    </location>
</feature>
<reference evidence="2 3" key="1">
    <citation type="submission" date="2018-01" db="EMBL/GenBank/DDBJ databases">
        <title>Genome characterization of the sugarcane-associated fungus Trichoderma ghanense CCMA-1212 and their application in lignocelulose bioconversion.</title>
        <authorList>
            <person name="Steindorff A.S."/>
            <person name="Mendes T.D."/>
            <person name="Vilela E.S.D."/>
            <person name="Rodrigues D.S."/>
            <person name="Formighieri E.F."/>
            <person name="Melo I.S."/>
            <person name="Favaro L.C.L."/>
        </authorList>
    </citation>
    <scope>NUCLEOTIDE SEQUENCE [LARGE SCALE GENOMIC DNA]</scope>
    <source>
        <strain evidence="2 3">CCMA-1212</strain>
    </source>
</reference>
<accession>A0ABY2GPM9</accession>
<protein>
    <submittedName>
        <fullName evidence="2">Uncharacterized protein</fullName>
    </submittedName>
</protein>
<comment type="caution">
    <text evidence="2">The sequence shown here is derived from an EMBL/GenBank/DDBJ whole genome shotgun (WGS) entry which is preliminary data.</text>
</comment>
<evidence type="ECO:0000313" key="3">
    <source>
        <dbReference type="Proteomes" id="UP001642720"/>
    </source>
</evidence>
<dbReference type="RefSeq" id="XP_073554049.1">
    <property type="nucleotide sequence ID" value="XM_073707419.1"/>
</dbReference>
<feature type="compositionally biased region" description="Low complexity" evidence="1">
    <location>
        <begin position="13"/>
        <end position="26"/>
    </location>
</feature>
<dbReference type="Proteomes" id="UP001642720">
    <property type="component" value="Unassembled WGS sequence"/>
</dbReference>
<organism evidence="2 3">
    <name type="scientific">Trichoderma ghanense</name>
    <dbReference type="NCBI Taxonomy" id="65468"/>
    <lineage>
        <taxon>Eukaryota</taxon>
        <taxon>Fungi</taxon>
        <taxon>Dikarya</taxon>
        <taxon>Ascomycota</taxon>
        <taxon>Pezizomycotina</taxon>
        <taxon>Sordariomycetes</taxon>
        <taxon>Hypocreomycetidae</taxon>
        <taxon>Hypocreales</taxon>
        <taxon>Hypocreaceae</taxon>
        <taxon>Trichoderma</taxon>
    </lineage>
</organism>
<gene>
    <name evidence="2" type="ORF">CCMA1212_010371</name>
</gene>
<name>A0ABY2GPM9_9HYPO</name>
<keyword evidence="3" id="KW-1185">Reference proteome</keyword>
<evidence type="ECO:0000313" key="2">
    <source>
        <dbReference type="EMBL" id="TFA97847.1"/>
    </source>
</evidence>
<proteinExistence type="predicted"/>
<dbReference type="GeneID" id="300581869"/>
<evidence type="ECO:0000256" key="1">
    <source>
        <dbReference type="SAM" id="MobiDB-lite"/>
    </source>
</evidence>